<accession>B9L1T1</accession>
<name>B9L1T1_THERP</name>
<evidence type="ECO:0000256" key="5">
    <source>
        <dbReference type="RuleBase" id="RU363032"/>
    </source>
</evidence>
<sequence>MTSESTPAQLATSIDRREWVERVLTGTQRIDRIRRVRERTILTFLFLAALISIATTIGIIYTLGIETVRFFQRVSIVDFLTDTQWTPLFTEKHFGIWPLLTATILVSVIAMLIALPIGLLSAIGLAEYAPDRVARVVKPVLEILAGVPTVVYGYFALLFVTPLLQRFIPQLEVFNALSAGLVMGIMIVPLVASLSEDAMRAVPQSLREGAYALGATKLEVVWRVVVPSSLSGIVAAFILAVSRAVGETMIVAIAMGQVPRLTLNPLVAMETMTAYIVQVSLGDTPHGTLEYQTIFAVGTTLFVITMALNLLSYRFLKRFREVYE</sequence>
<feature type="transmembrane region" description="Helical" evidence="5">
    <location>
        <begin position="41"/>
        <end position="63"/>
    </location>
</feature>
<dbReference type="GO" id="GO:0005886">
    <property type="term" value="C:plasma membrane"/>
    <property type="evidence" value="ECO:0007669"/>
    <property type="project" value="UniProtKB-SubCell"/>
</dbReference>
<proteinExistence type="inferred from homology"/>
<keyword evidence="6" id="KW-0592">Phosphate transport</keyword>
<dbReference type="Pfam" id="PF00528">
    <property type="entry name" value="BPD_transp_1"/>
    <property type="match status" value="1"/>
</dbReference>
<dbReference type="PROSITE" id="PS50928">
    <property type="entry name" value="ABC_TM1"/>
    <property type="match status" value="1"/>
</dbReference>
<dbReference type="HOGENOM" id="CLU_033621_1_0_0"/>
<dbReference type="NCBIfam" id="TIGR02138">
    <property type="entry name" value="phosphate_pstC"/>
    <property type="match status" value="1"/>
</dbReference>
<feature type="transmembrane region" description="Helical" evidence="5">
    <location>
        <begin position="293"/>
        <end position="311"/>
    </location>
</feature>
<comment type="subcellular location">
    <subcellularLocation>
        <location evidence="1 5">Cell membrane</location>
        <topology evidence="1 5">Multi-pass membrane protein</topology>
    </subcellularLocation>
</comment>
<keyword evidence="6" id="KW-1003">Cell membrane</keyword>
<evidence type="ECO:0000256" key="1">
    <source>
        <dbReference type="ARBA" id="ARBA00004651"/>
    </source>
</evidence>
<feature type="transmembrane region" description="Helical" evidence="5">
    <location>
        <begin position="143"/>
        <end position="161"/>
    </location>
</feature>
<dbReference type="STRING" id="309801.trd_1831"/>
<evidence type="ECO:0000259" key="7">
    <source>
        <dbReference type="PROSITE" id="PS50928"/>
    </source>
</evidence>
<dbReference type="eggNOG" id="COG0573">
    <property type="taxonomic scope" value="Bacteria"/>
</dbReference>
<feature type="domain" description="ABC transmembrane type-1" evidence="7">
    <location>
        <begin position="100"/>
        <end position="312"/>
    </location>
</feature>
<dbReference type="InterPro" id="IPR000515">
    <property type="entry name" value="MetI-like"/>
</dbReference>
<dbReference type="AlphaFoldDB" id="B9L1T1"/>
<keyword evidence="4 5" id="KW-0472">Membrane</keyword>
<dbReference type="SUPFAM" id="SSF161098">
    <property type="entry name" value="MetI-like"/>
    <property type="match status" value="1"/>
</dbReference>
<feature type="transmembrane region" description="Helical" evidence="5">
    <location>
        <begin position="99"/>
        <end position="123"/>
    </location>
</feature>
<evidence type="ECO:0000256" key="4">
    <source>
        <dbReference type="ARBA" id="ARBA00023136"/>
    </source>
</evidence>
<evidence type="ECO:0000256" key="6">
    <source>
        <dbReference type="RuleBase" id="RU363054"/>
    </source>
</evidence>
<dbReference type="PANTHER" id="PTHR42727:SF1">
    <property type="entry name" value="PHOSPHATE TRANSPORT SYSTEM PERMEASE"/>
    <property type="match status" value="1"/>
</dbReference>
<evidence type="ECO:0000313" key="8">
    <source>
        <dbReference type="EMBL" id="ACM05867.1"/>
    </source>
</evidence>
<evidence type="ECO:0000313" key="9">
    <source>
        <dbReference type="Proteomes" id="UP000000447"/>
    </source>
</evidence>
<dbReference type="Gene3D" id="1.10.3720.10">
    <property type="entry name" value="MetI-like"/>
    <property type="match status" value="1"/>
</dbReference>
<reference evidence="8 9" key="1">
    <citation type="journal article" date="2009" name="PLoS ONE">
        <title>Complete genome sequence of the aerobic CO-oxidizing thermophile Thermomicrobium roseum.</title>
        <authorList>
            <person name="Wu D."/>
            <person name="Raymond J."/>
            <person name="Wu M."/>
            <person name="Chatterji S."/>
            <person name="Ren Q."/>
            <person name="Graham J.E."/>
            <person name="Bryant D.A."/>
            <person name="Robb F."/>
            <person name="Colman A."/>
            <person name="Tallon L.J."/>
            <person name="Badger J.H."/>
            <person name="Madupu R."/>
            <person name="Ward N.L."/>
            <person name="Eisen J.A."/>
        </authorList>
    </citation>
    <scope>NUCLEOTIDE SEQUENCE [LARGE SCALE GENOMIC DNA]</scope>
    <source>
        <strain evidence="9">ATCC 27502 / DSM 5159 / P-2</strain>
    </source>
</reference>
<dbReference type="InterPro" id="IPR035906">
    <property type="entry name" value="MetI-like_sf"/>
</dbReference>
<keyword evidence="3 5" id="KW-1133">Transmembrane helix</keyword>
<dbReference type="PANTHER" id="PTHR42727">
    <property type="entry name" value="PHOSPHATE TRANSPORT SYSTEM PERMEASE PROTEIN"/>
    <property type="match status" value="1"/>
</dbReference>
<dbReference type="GO" id="GO:0006817">
    <property type="term" value="P:phosphate ion transport"/>
    <property type="evidence" value="ECO:0007669"/>
    <property type="project" value="UniProtKB-KW"/>
</dbReference>
<dbReference type="GO" id="GO:0005315">
    <property type="term" value="F:phosphate transmembrane transporter activity"/>
    <property type="evidence" value="ECO:0007669"/>
    <property type="project" value="InterPro"/>
</dbReference>
<comment type="function">
    <text evidence="6">Part of the binding-protein-dependent transport system for phosphate; probably responsible for the translocation of the substrate across the membrane.</text>
</comment>
<keyword evidence="9" id="KW-1185">Reference proteome</keyword>
<evidence type="ECO:0000256" key="2">
    <source>
        <dbReference type="ARBA" id="ARBA00022692"/>
    </source>
</evidence>
<dbReference type="EMBL" id="CP001275">
    <property type="protein sequence ID" value="ACM05867.1"/>
    <property type="molecule type" value="Genomic_DNA"/>
</dbReference>
<comment type="similarity">
    <text evidence="6">Belongs to the binding-protein-dependent transport system permease family. CysTW subfamily.</text>
</comment>
<dbReference type="InterPro" id="IPR011864">
    <property type="entry name" value="Phosphate_PstC"/>
</dbReference>
<keyword evidence="2 5" id="KW-0812">Transmembrane</keyword>
<feature type="transmembrane region" description="Helical" evidence="5">
    <location>
        <begin position="173"/>
        <end position="192"/>
    </location>
</feature>
<feature type="transmembrane region" description="Helical" evidence="5">
    <location>
        <begin position="220"/>
        <end position="241"/>
    </location>
</feature>
<organism evidence="8 9">
    <name type="scientific">Thermomicrobium roseum (strain ATCC 27502 / DSM 5159 / P-2)</name>
    <dbReference type="NCBI Taxonomy" id="309801"/>
    <lineage>
        <taxon>Bacteria</taxon>
        <taxon>Pseudomonadati</taxon>
        <taxon>Thermomicrobiota</taxon>
        <taxon>Thermomicrobia</taxon>
        <taxon>Thermomicrobiales</taxon>
        <taxon>Thermomicrobiaceae</taxon>
        <taxon>Thermomicrobium</taxon>
    </lineage>
</organism>
<evidence type="ECO:0000256" key="3">
    <source>
        <dbReference type="ARBA" id="ARBA00022989"/>
    </source>
</evidence>
<keyword evidence="5" id="KW-0813">Transport</keyword>
<dbReference type="KEGG" id="tro:trd_1831"/>
<dbReference type="Proteomes" id="UP000000447">
    <property type="component" value="Chromosome"/>
</dbReference>
<dbReference type="CDD" id="cd06261">
    <property type="entry name" value="TM_PBP2"/>
    <property type="match status" value="1"/>
</dbReference>
<gene>
    <name evidence="8" type="primary">pstC</name>
    <name evidence="8" type="ordered locus">trd_1831</name>
</gene>
<protein>
    <recommendedName>
        <fullName evidence="6">Phosphate transport system permease protein</fullName>
    </recommendedName>
</protein>